<organism evidence="2">
    <name type="scientific">Drosophila melanogaster</name>
    <name type="common">Fruit fly</name>
    <dbReference type="NCBI Taxonomy" id="7227"/>
    <lineage>
        <taxon>Eukaryota</taxon>
        <taxon>Metazoa</taxon>
        <taxon>Ecdysozoa</taxon>
        <taxon>Arthropoda</taxon>
        <taxon>Hexapoda</taxon>
        <taxon>Insecta</taxon>
        <taxon>Pterygota</taxon>
        <taxon>Neoptera</taxon>
        <taxon>Endopterygota</taxon>
        <taxon>Diptera</taxon>
        <taxon>Brachycera</taxon>
        <taxon>Muscomorpha</taxon>
        <taxon>Ephydroidea</taxon>
        <taxon>Drosophilidae</taxon>
        <taxon>Drosophila</taxon>
        <taxon>Sophophora</taxon>
    </lineage>
</organism>
<evidence type="ECO:0000313" key="2">
    <source>
        <dbReference type="EMBL" id="ACN71217.1"/>
    </source>
</evidence>
<accession>C0PV42</accession>
<dbReference type="EMBL" id="BT072898">
    <property type="protein sequence ID" value="ACN71217.1"/>
    <property type="molecule type" value="mRNA"/>
</dbReference>
<dbReference type="AlphaFoldDB" id="C0PV42"/>
<sequence length="36" mass="3995">METHRSSFWILAILARISTTFGMCDPRCAGFGDCCP</sequence>
<evidence type="ECO:0000256" key="1">
    <source>
        <dbReference type="SAM" id="SignalP"/>
    </source>
</evidence>
<reference evidence="2" key="1">
    <citation type="submission" date="2009-03" db="EMBL/GenBank/DDBJ databases">
        <authorList>
            <person name="Carlson J."/>
            <person name="Booth B."/>
            <person name="Frise E."/>
            <person name="Sandler J."/>
            <person name="Wan K."/>
            <person name="Yu C."/>
            <person name="Celniker S."/>
        </authorList>
    </citation>
    <scope>NUCLEOTIDE SEQUENCE</scope>
</reference>
<keyword evidence="1" id="KW-0732">Signal</keyword>
<feature type="signal peptide" evidence="1">
    <location>
        <begin position="1"/>
        <end position="22"/>
    </location>
</feature>
<proteinExistence type="evidence at transcript level"/>
<feature type="chain" id="PRO_5002901938" evidence="1">
    <location>
        <begin position="23"/>
        <end position="36"/>
    </location>
</feature>
<name>C0PV42_DROME</name>
<protein>
    <submittedName>
        <fullName evidence="2">MIP08372p</fullName>
    </submittedName>
</protein>